<dbReference type="AlphaFoldDB" id="A0A4U0XQ72"/>
<dbReference type="Proteomes" id="UP000309340">
    <property type="component" value="Unassembled WGS sequence"/>
</dbReference>
<evidence type="ECO:0000313" key="13">
    <source>
        <dbReference type="Proteomes" id="UP000309340"/>
    </source>
</evidence>
<keyword evidence="8 11" id="KW-0472">Membrane</keyword>
<dbReference type="GO" id="GO:0016255">
    <property type="term" value="P:attachment of GPI anchor to protein"/>
    <property type="evidence" value="ECO:0007669"/>
    <property type="project" value="InterPro"/>
</dbReference>
<dbReference type="PANTHER" id="PTHR21072:SF13">
    <property type="entry name" value="GPI TRANSAMIDASE COMPONENT PIG-S"/>
    <property type="match status" value="1"/>
</dbReference>
<keyword evidence="6" id="KW-0256">Endoplasmic reticulum</keyword>
<dbReference type="EMBL" id="NAJQ01000106">
    <property type="protein sequence ID" value="TKA78731.1"/>
    <property type="molecule type" value="Genomic_DNA"/>
</dbReference>
<name>A0A4U0XQ72_9PEZI</name>
<dbReference type="PANTHER" id="PTHR21072">
    <property type="entry name" value="GPI TRANSAMIDASE COMPONENT PIG-S"/>
    <property type="match status" value="1"/>
</dbReference>
<comment type="pathway">
    <text evidence="2">Glycolipid biosynthesis; glycosylphosphatidylinositol-anchor biosynthesis.</text>
</comment>
<dbReference type="UniPathway" id="UPA00196"/>
<comment type="caution">
    <text evidence="12">The sequence shown here is derived from an EMBL/GenBank/DDBJ whole genome shotgun (WGS) entry which is preliminary data.</text>
</comment>
<proteinExistence type="inferred from homology"/>
<dbReference type="STRING" id="329884.A0A4U0XQ72"/>
<dbReference type="GO" id="GO:0042765">
    <property type="term" value="C:GPI-anchor transamidase complex"/>
    <property type="evidence" value="ECO:0007669"/>
    <property type="project" value="InterPro"/>
</dbReference>
<accession>A0A4U0XQ72</accession>
<evidence type="ECO:0000313" key="12">
    <source>
        <dbReference type="EMBL" id="TKA78731.1"/>
    </source>
</evidence>
<evidence type="ECO:0000256" key="5">
    <source>
        <dbReference type="ARBA" id="ARBA00022692"/>
    </source>
</evidence>
<keyword evidence="5 11" id="KW-0812">Transmembrane</keyword>
<organism evidence="12 13">
    <name type="scientific">Friedmanniomyces simplex</name>
    <dbReference type="NCBI Taxonomy" id="329884"/>
    <lineage>
        <taxon>Eukaryota</taxon>
        <taxon>Fungi</taxon>
        <taxon>Dikarya</taxon>
        <taxon>Ascomycota</taxon>
        <taxon>Pezizomycotina</taxon>
        <taxon>Dothideomycetes</taxon>
        <taxon>Dothideomycetidae</taxon>
        <taxon>Mycosphaerellales</taxon>
        <taxon>Teratosphaeriaceae</taxon>
        <taxon>Friedmanniomyces</taxon>
    </lineage>
</organism>
<keyword evidence="13" id="KW-1185">Reference proteome</keyword>
<evidence type="ECO:0000256" key="8">
    <source>
        <dbReference type="ARBA" id="ARBA00023136"/>
    </source>
</evidence>
<feature type="transmembrane region" description="Helical" evidence="11">
    <location>
        <begin position="43"/>
        <end position="61"/>
    </location>
</feature>
<evidence type="ECO:0000256" key="6">
    <source>
        <dbReference type="ARBA" id="ARBA00022824"/>
    </source>
</evidence>
<keyword evidence="7 11" id="KW-1133">Transmembrane helix</keyword>
<keyword evidence="9" id="KW-0325">Glycoprotein</keyword>
<evidence type="ECO:0000256" key="11">
    <source>
        <dbReference type="SAM" id="Phobius"/>
    </source>
</evidence>
<evidence type="ECO:0000256" key="2">
    <source>
        <dbReference type="ARBA" id="ARBA00004687"/>
    </source>
</evidence>
<dbReference type="InterPro" id="IPR019540">
    <property type="entry name" value="PtdIno-glycan_biosynth_class_S"/>
</dbReference>
<evidence type="ECO:0000256" key="9">
    <source>
        <dbReference type="ARBA" id="ARBA00023180"/>
    </source>
</evidence>
<dbReference type="Pfam" id="PF10510">
    <property type="entry name" value="PIG-S"/>
    <property type="match status" value="1"/>
</dbReference>
<evidence type="ECO:0000256" key="10">
    <source>
        <dbReference type="SAM" id="MobiDB-lite"/>
    </source>
</evidence>
<sequence>METSSADGGGTPGLEGTRPRPSGNATLTPPPEPSSALFTRRSIVLSFWAIVLCLGLPHWLWTTSTYRATLPLSTMNDWAEGKACDLRFPFPIHLRVPGWTLGEEEELAGKLRVLLHGGKGGDGLGGMFDFPVHVVDSNDAYPLQADMDEALKVVLHVNEAPNAHEHTSSLEPWEPTVHLSYGLSRAGGRDGLPPWVAAQIRELFKPQQEALAYLLNGTPFAATKHEGMRAMMSRESEAKLDARSTRAFKPSTTYHLSFSLFVSGNEPSAWAIEDALGVYVKPLIDALSGIANFTVTTQVQLRASFSPSIAGPTYDEASGEWKLRKEGLSGFVNAAEWPLSPSVGEGSTINFVLYVPAQGQSPLVIAETGGTGWLVPQWGSVAILNPNPRSSQPQSPTATALTTLTAADLEPVMLTFAEQLTSLIGLPSSPTGSLALRLAALQRERTASLLLSSSSTLGALSRLVHKLPNIPIPDTVATSVSTSLQHLELACQDLRTGRYSKTAGDLGALGHAQAANEASEKAFFEPSMVGQVYFPDEHKVAVYVPLLGPMGVPLVLAGVKELLGWYRGRGKVKGA</sequence>
<keyword evidence="4" id="KW-0337">GPI-anchor biosynthesis</keyword>
<evidence type="ECO:0000256" key="3">
    <source>
        <dbReference type="ARBA" id="ARBA00005316"/>
    </source>
</evidence>
<feature type="region of interest" description="Disordered" evidence="10">
    <location>
        <begin position="1"/>
        <end position="33"/>
    </location>
</feature>
<protein>
    <recommendedName>
        <fullName evidence="14">GPI transamidase component PIG-S</fullName>
    </recommendedName>
</protein>
<evidence type="ECO:0000256" key="7">
    <source>
        <dbReference type="ARBA" id="ARBA00022989"/>
    </source>
</evidence>
<gene>
    <name evidence="12" type="ORF">B0A55_04543</name>
</gene>
<evidence type="ECO:0008006" key="14">
    <source>
        <dbReference type="Google" id="ProtNLM"/>
    </source>
</evidence>
<comment type="subcellular location">
    <subcellularLocation>
        <location evidence="1">Endoplasmic reticulum membrane</location>
        <topology evidence="1">Multi-pass membrane protein</topology>
    </subcellularLocation>
</comment>
<comment type="similarity">
    <text evidence="3">Belongs to the PIGS family.</text>
</comment>
<dbReference type="GO" id="GO:0006506">
    <property type="term" value="P:GPI anchor biosynthetic process"/>
    <property type="evidence" value="ECO:0007669"/>
    <property type="project" value="UniProtKB-UniPathway"/>
</dbReference>
<dbReference type="OrthoDB" id="28748at2759"/>
<evidence type="ECO:0000256" key="4">
    <source>
        <dbReference type="ARBA" id="ARBA00022502"/>
    </source>
</evidence>
<reference evidence="12 13" key="1">
    <citation type="submission" date="2017-03" db="EMBL/GenBank/DDBJ databases">
        <title>Genomes of endolithic fungi from Antarctica.</title>
        <authorList>
            <person name="Coleine C."/>
            <person name="Masonjones S."/>
            <person name="Stajich J.E."/>
        </authorList>
    </citation>
    <scope>NUCLEOTIDE SEQUENCE [LARGE SCALE GENOMIC DNA]</scope>
    <source>
        <strain evidence="12 13">CCFEE 5184</strain>
    </source>
</reference>
<evidence type="ECO:0000256" key="1">
    <source>
        <dbReference type="ARBA" id="ARBA00004477"/>
    </source>
</evidence>